<feature type="non-terminal residue" evidence="1">
    <location>
        <position position="1"/>
    </location>
</feature>
<dbReference type="AlphaFoldDB" id="A0AAN8WIT0"/>
<dbReference type="EMBL" id="JAXCGZ010018963">
    <property type="protein sequence ID" value="KAK7066987.1"/>
    <property type="molecule type" value="Genomic_DNA"/>
</dbReference>
<feature type="non-terminal residue" evidence="1">
    <location>
        <position position="57"/>
    </location>
</feature>
<organism evidence="1 2">
    <name type="scientific">Halocaridina rubra</name>
    <name type="common">Hawaiian red shrimp</name>
    <dbReference type="NCBI Taxonomy" id="373956"/>
    <lineage>
        <taxon>Eukaryota</taxon>
        <taxon>Metazoa</taxon>
        <taxon>Ecdysozoa</taxon>
        <taxon>Arthropoda</taxon>
        <taxon>Crustacea</taxon>
        <taxon>Multicrustacea</taxon>
        <taxon>Malacostraca</taxon>
        <taxon>Eumalacostraca</taxon>
        <taxon>Eucarida</taxon>
        <taxon>Decapoda</taxon>
        <taxon>Pleocyemata</taxon>
        <taxon>Caridea</taxon>
        <taxon>Atyoidea</taxon>
        <taxon>Atyidae</taxon>
        <taxon>Halocaridina</taxon>
    </lineage>
</organism>
<dbReference type="Proteomes" id="UP001381693">
    <property type="component" value="Unassembled WGS sequence"/>
</dbReference>
<protein>
    <submittedName>
        <fullName evidence="1">Uncharacterized protein</fullName>
    </submittedName>
</protein>
<gene>
    <name evidence="1" type="ORF">SK128_002374</name>
</gene>
<comment type="caution">
    <text evidence="1">The sequence shown here is derived from an EMBL/GenBank/DDBJ whole genome shotgun (WGS) entry which is preliminary data.</text>
</comment>
<keyword evidence="2" id="KW-1185">Reference proteome</keyword>
<evidence type="ECO:0000313" key="2">
    <source>
        <dbReference type="Proteomes" id="UP001381693"/>
    </source>
</evidence>
<name>A0AAN8WIT0_HALRR</name>
<accession>A0AAN8WIT0</accession>
<evidence type="ECO:0000313" key="1">
    <source>
        <dbReference type="EMBL" id="KAK7066987.1"/>
    </source>
</evidence>
<sequence length="57" mass="6591">VSFHGLIPKVLSPVPEEVEEEKKAVREKENELREAEAAQLFIMDRAPSINRERRKCS</sequence>
<reference evidence="1 2" key="1">
    <citation type="submission" date="2023-11" db="EMBL/GenBank/DDBJ databases">
        <title>Halocaridina rubra genome assembly.</title>
        <authorList>
            <person name="Smith C."/>
        </authorList>
    </citation>
    <scope>NUCLEOTIDE SEQUENCE [LARGE SCALE GENOMIC DNA]</scope>
    <source>
        <strain evidence="1">EP-1</strain>
        <tissue evidence="1">Whole</tissue>
    </source>
</reference>
<proteinExistence type="predicted"/>